<evidence type="ECO:0008006" key="4">
    <source>
        <dbReference type="Google" id="ProtNLM"/>
    </source>
</evidence>
<proteinExistence type="predicted"/>
<reference evidence="3" key="1">
    <citation type="submission" date="2021-01" db="EMBL/GenBank/DDBJ databases">
        <authorList>
            <person name="Corre E."/>
            <person name="Pelletier E."/>
            <person name="Niang G."/>
            <person name="Scheremetjew M."/>
            <person name="Finn R."/>
            <person name="Kale V."/>
            <person name="Holt S."/>
            <person name="Cochrane G."/>
            <person name="Meng A."/>
            <person name="Brown T."/>
            <person name="Cohen L."/>
        </authorList>
    </citation>
    <scope>NUCLEOTIDE SEQUENCE</scope>
    <source>
        <strain evidence="3">RCC927</strain>
    </source>
</reference>
<dbReference type="InterPro" id="IPR027417">
    <property type="entry name" value="P-loop_NTPase"/>
</dbReference>
<dbReference type="GO" id="GO:0008146">
    <property type="term" value="F:sulfotransferase activity"/>
    <property type="evidence" value="ECO:0007669"/>
    <property type="project" value="InterPro"/>
</dbReference>
<organism evidence="3">
    <name type="scientific">Prasinoderma singulare</name>
    <dbReference type="NCBI Taxonomy" id="676789"/>
    <lineage>
        <taxon>Eukaryota</taxon>
        <taxon>Viridiplantae</taxon>
        <taxon>Prasinodermophyta</taxon>
        <taxon>Prasinodermophyceae</taxon>
        <taxon>Prasinodermales</taxon>
        <taxon>Prasinodermaceae</taxon>
        <taxon>Prasinoderma</taxon>
    </lineage>
</organism>
<dbReference type="Gene3D" id="3.40.50.300">
    <property type="entry name" value="P-loop containing nucleotide triphosphate hydrolases"/>
    <property type="match status" value="1"/>
</dbReference>
<accession>A0A7S3BEY3</accession>
<feature type="binding site" evidence="2">
    <location>
        <position position="158"/>
    </location>
    <ligand>
        <name>3'-phosphoadenylyl sulfate</name>
        <dbReference type="ChEBI" id="CHEBI:58339"/>
    </ligand>
</feature>
<dbReference type="EMBL" id="HBHY01005881">
    <property type="protein sequence ID" value="CAE0132133.1"/>
    <property type="molecule type" value="Transcribed_RNA"/>
</dbReference>
<keyword evidence="1" id="KW-0808">Transferase</keyword>
<evidence type="ECO:0000256" key="2">
    <source>
        <dbReference type="PIRSR" id="PIRSR637359-2"/>
    </source>
</evidence>
<dbReference type="SUPFAM" id="SSF52540">
    <property type="entry name" value="P-loop containing nucleoside triphosphate hydrolases"/>
    <property type="match status" value="1"/>
</dbReference>
<protein>
    <recommendedName>
        <fullName evidence="4">Sulfotransferase</fullName>
    </recommendedName>
</protein>
<evidence type="ECO:0000256" key="1">
    <source>
        <dbReference type="ARBA" id="ARBA00022679"/>
    </source>
</evidence>
<dbReference type="InterPro" id="IPR037359">
    <property type="entry name" value="NST/OST"/>
</dbReference>
<dbReference type="PANTHER" id="PTHR10605:SF56">
    <property type="entry name" value="BIFUNCTIONAL HEPARAN SULFATE N-DEACETYLASE_N-SULFOTRANSFERASE"/>
    <property type="match status" value="1"/>
</dbReference>
<gene>
    <name evidence="3" type="ORF">PSIN1315_LOCUS3797</name>
</gene>
<sequence>MFGSALKGVLKVRGAAEPADPAPTDSSRRMPHVIHVGLQKAASTSVSDYLYAHGFCEPPHEVIQGGVEGLTKSGSSLFWKELQVLSRIAYVKEYLKGGVPQMASVSHEYASRFQTCAGNERRLDATPEYIQQRVVPAILYQAMTPSERRELRVVVVLRDPFARQLARFNELAESCVQGAEGGDWRPWRCKQVCAKAEGAPRLTRQELRRCGKTRAFRAFEDYAADTLLNKHMKTGLAAACRGVGIGKSMGRQKRDITIADGMRGDEASSPLAYLLGVQRWATVFGRKSVLVLDFAELVDVKGGGSARALGRLGGFLGLDEGSDKKWQRGEERQDDAASTTLSHSNGMAKAVSEVPCAAWERYGQEAVAQAGLLFEWMACTADEASEHERGLWGAGGPAQEALKAAWIGYDDRCGLEYSKDLRFPA</sequence>
<dbReference type="PANTHER" id="PTHR10605">
    <property type="entry name" value="HEPARAN SULFATE SULFOTRANSFERASE"/>
    <property type="match status" value="1"/>
</dbReference>
<dbReference type="AlphaFoldDB" id="A0A7S3BEY3"/>
<evidence type="ECO:0000313" key="3">
    <source>
        <dbReference type="EMBL" id="CAE0132133.1"/>
    </source>
</evidence>
<name>A0A7S3BEY3_9VIRI</name>